<feature type="compositionally biased region" description="Basic residues" evidence="9">
    <location>
        <begin position="23"/>
        <end position="39"/>
    </location>
</feature>
<evidence type="ECO:0000256" key="7">
    <source>
        <dbReference type="ARBA" id="ARBA00022840"/>
    </source>
</evidence>
<dbReference type="EMBL" id="BAABHJ010000030">
    <property type="protein sequence ID" value="GAA4615573.1"/>
    <property type="molecule type" value="Genomic_DNA"/>
</dbReference>
<dbReference type="EC" id="2.7.13.3" evidence="2"/>
<dbReference type="CDD" id="cd16917">
    <property type="entry name" value="HATPase_UhpB-NarQ-NarX-like"/>
    <property type="match status" value="1"/>
</dbReference>
<evidence type="ECO:0000256" key="1">
    <source>
        <dbReference type="ARBA" id="ARBA00000085"/>
    </source>
</evidence>
<evidence type="ECO:0000313" key="12">
    <source>
        <dbReference type="EMBL" id="GAA4615573.1"/>
    </source>
</evidence>
<dbReference type="Gene3D" id="3.30.565.10">
    <property type="entry name" value="Histidine kinase-like ATPase, C-terminal domain"/>
    <property type="match status" value="1"/>
</dbReference>
<keyword evidence="13" id="KW-1185">Reference proteome</keyword>
<dbReference type="Proteomes" id="UP001500212">
    <property type="component" value="Unassembled WGS sequence"/>
</dbReference>
<evidence type="ECO:0000256" key="5">
    <source>
        <dbReference type="ARBA" id="ARBA00022741"/>
    </source>
</evidence>
<dbReference type="InterPro" id="IPR036890">
    <property type="entry name" value="HATPase_C_sf"/>
</dbReference>
<protein>
    <recommendedName>
        <fullName evidence="2">histidine kinase</fullName>
        <ecNumber evidence="2">2.7.13.3</ecNumber>
    </recommendedName>
</protein>
<dbReference type="Pfam" id="PF13796">
    <property type="entry name" value="Sensor"/>
    <property type="match status" value="1"/>
</dbReference>
<dbReference type="RefSeq" id="WP_345363908.1">
    <property type="nucleotide sequence ID" value="NZ_BAABHJ010000030.1"/>
</dbReference>
<dbReference type="Pfam" id="PF02518">
    <property type="entry name" value="HATPase_c"/>
    <property type="match status" value="1"/>
</dbReference>
<keyword evidence="8" id="KW-0902">Two-component regulatory system</keyword>
<feature type="domain" description="Histidine kinase/HSP90-like ATPase" evidence="11">
    <location>
        <begin position="371"/>
        <end position="461"/>
    </location>
</feature>
<dbReference type="Gene3D" id="1.20.5.1930">
    <property type="match status" value="1"/>
</dbReference>
<evidence type="ECO:0000256" key="8">
    <source>
        <dbReference type="ARBA" id="ARBA00023012"/>
    </source>
</evidence>
<sequence>MADHSGGPAGLRRAADPEEARRAGRFRPRFPRFRPRLSRSRPSEPRVRPRLSRFRPPLPRPAVRPGEVVFAVAGLPAAVAGAVFVFAMLYAGTLLAVTLIGLPLVAAGLRGARVLGGLHRRAVAGLLGEDVPGPEPVPPAPGVLGWIRAGLTDPSGWRALLYLVLRLPAGLAAFLVAVVLPATAVWLIGFPVLVHVLAPHDRAVPWWASVAGPSLGLVLLAAVPAAIRRASGLNRRLARLLLGPTSGQRRMRALERSRHALAAENTEALRSIERDLHDGTQAELVAIAMTLSLADDALGARPDPAPDRLSVLLARARTQTDDAIAGLRRITRGINPVPLDAGLGAALRSLAMGSPVPAGLRLDLRERPDPAIERVVYFCAAELLTNVARHSGADTATVEVVAAHGRVRLVVTDDGRGGAFPDGGSGLTGLGRRVEAVGGTIRIISPEGGPTTVVADLPSTV</sequence>
<keyword evidence="10" id="KW-0812">Transmembrane</keyword>
<comment type="catalytic activity">
    <reaction evidence="1">
        <text>ATP + protein L-histidine = ADP + protein N-phospho-L-histidine.</text>
        <dbReference type="EC" id="2.7.13.3"/>
    </reaction>
</comment>
<dbReference type="InterPro" id="IPR011712">
    <property type="entry name" value="Sig_transdc_His_kin_sub3_dim/P"/>
</dbReference>
<name>A0ABP8TWU0_9ACTN</name>
<evidence type="ECO:0000256" key="3">
    <source>
        <dbReference type="ARBA" id="ARBA00022553"/>
    </source>
</evidence>
<keyword evidence="6" id="KW-0418">Kinase</keyword>
<proteinExistence type="predicted"/>
<dbReference type="SMART" id="SM00387">
    <property type="entry name" value="HATPase_c"/>
    <property type="match status" value="1"/>
</dbReference>
<evidence type="ECO:0000256" key="10">
    <source>
        <dbReference type="SAM" id="Phobius"/>
    </source>
</evidence>
<accession>A0ABP8TWU0</accession>
<feature type="region of interest" description="Disordered" evidence="9">
    <location>
        <begin position="1"/>
        <end position="58"/>
    </location>
</feature>
<evidence type="ECO:0000256" key="4">
    <source>
        <dbReference type="ARBA" id="ARBA00022679"/>
    </source>
</evidence>
<evidence type="ECO:0000256" key="6">
    <source>
        <dbReference type="ARBA" id="ARBA00022777"/>
    </source>
</evidence>
<keyword evidence="7" id="KW-0067">ATP-binding</keyword>
<gene>
    <name evidence="12" type="ORF">GCM10023195_68700</name>
</gene>
<evidence type="ECO:0000256" key="2">
    <source>
        <dbReference type="ARBA" id="ARBA00012438"/>
    </source>
</evidence>
<comment type="caution">
    <text evidence="12">The sequence shown here is derived from an EMBL/GenBank/DDBJ whole genome shotgun (WGS) entry which is preliminary data.</text>
</comment>
<reference evidence="13" key="1">
    <citation type="journal article" date="2019" name="Int. J. Syst. Evol. Microbiol.">
        <title>The Global Catalogue of Microorganisms (GCM) 10K type strain sequencing project: providing services to taxonomists for standard genome sequencing and annotation.</title>
        <authorList>
            <consortium name="The Broad Institute Genomics Platform"/>
            <consortium name="The Broad Institute Genome Sequencing Center for Infectious Disease"/>
            <person name="Wu L."/>
            <person name="Ma J."/>
        </authorList>
    </citation>
    <scope>NUCLEOTIDE SEQUENCE [LARGE SCALE GENOMIC DNA]</scope>
    <source>
        <strain evidence="13">JCM 17938</strain>
    </source>
</reference>
<dbReference type="SUPFAM" id="SSF55874">
    <property type="entry name" value="ATPase domain of HSP90 chaperone/DNA topoisomerase II/histidine kinase"/>
    <property type="match status" value="1"/>
</dbReference>
<dbReference type="InterPro" id="IPR003594">
    <property type="entry name" value="HATPase_dom"/>
</dbReference>
<organism evidence="12 13">
    <name type="scientific">Actinoallomurus liliacearum</name>
    <dbReference type="NCBI Taxonomy" id="1080073"/>
    <lineage>
        <taxon>Bacteria</taxon>
        <taxon>Bacillati</taxon>
        <taxon>Actinomycetota</taxon>
        <taxon>Actinomycetes</taxon>
        <taxon>Streptosporangiales</taxon>
        <taxon>Thermomonosporaceae</taxon>
        <taxon>Actinoallomurus</taxon>
    </lineage>
</organism>
<dbReference type="InterPro" id="IPR025828">
    <property type="entry name" value="Put_sensor_dom"/>
</dbReference>
<keyword evidence="4" id="KW-0808">Transferase</keyword>
<keyword evidence="3" id="KW-0597">Phosphoprotein</keyword>
<feature type="transmembrane region" description="Helical" evidence="10">
    <location>
        <begin position="94"/>
        <end position="112"/>
    </location>
</feature>
<keyword evidence="10" id="KW-1133">Transmembrane helix</keyword>
<evidence type="ECO:0000259" key="11">
    <source>
        <dbReference type="SMART" id="SM00387"/>
    </source>
</evidence>
<dbReference type="InterPro" id="IPR050482">
    <property type="entry name" value="Sensor_HK_TwoCompSys"/>
</dbReference>
<feature type="transmembrane region" description="Helical" evidence="10">
    <location>
        <begin position="171"/>
        <end position="194"/>
    </location>
</feature>
<keyword evidence="5" id="KW-0547">Nucleotide-binding</keyword>
<evidence type="ECO:0000313" key="13">
    <source>
        <dbReference type="Proteomes" id="UP001500212"/>
    </source>
</evidence>
<feature type="transmembrane region" description="Helical" evidence="10">
    <location>
        <begin position="68"/>
        <end position="88"/>
    </location>
</feature>
<feature type="transmembrane region" description="Helical" evidence="10">
    <location>
        <begin position="206"/>
        <end position="227"/>
    </location>
</feature>
<dbReference type="PANTHER" id="PTHR24421:SF10">
    <property type="entry name" value="NITRATE_NITRITE SENSOR PROTEIN NARQ"/>
    <property type="match status" value="1"/>
</dbReference>
<keyword evidence="10" id="KW-0472">Membrane</keyword>
<evidence type="ECO:0000256" key="9">
    <source>
        <dbReference type="SAM" id="MobiDB-lite"/>
    </source>
</evidence>
<dbReference type="Pfam" id="PF07730">
    <property type="entry name" value="HisKA_3"/>
    <property type="match status" value="1"/>
</dbReference>
<dbReference type="PANTHER" id="PTHR24421">
    <property type="entry name" value="NITRATE/NITRITE SENSOR PROTEIN NARX-RELATED"/>
    <property type="match status" value="1"/>
</dbReference>
<feature type="compositionally biased region" description="Basic and acidic residues" evidence="9">
    <location>
        <begin position="13"/>
        <end position="22"/>
    </location>
</feature>